<protein>
    <submittedName>
        <fullName evidence="2">Nickel transport protein</fullName>
    </submittedName>
</protein>
<feature type="chain" id="PRO_5014954839" evidence="1">
    <location>
        <begin position="21"/>
        <end position="111"/>
    </location>
</feature>
<evidence type="ECO:0000313" key="2">
    <source>
        <dbReference type="EMBL" id="PJI84662.1"/>
    </source>
</evidence>
<evidence type="ECO:0000313" key="3">
    <source>
        <dbReference type="Proteomes" id="UP000228531"/>
    </source>
</evidence>
<dbReference type="AlphaFoldDB" id="A0A2M8W160"/>
<comment type="caution">
    <text evidence="2">The sequence shown here is derived from an EMBL/GenBank/DDBJ whole genome shotgun (WGS) entry which is preliminary data.</text>
</comment>
<accession>A0A2M8W160</accession>
<proteinExistence type="predicted"/>
<dbReference type="EMBL" id="PGTY01000004">
    <property type="protein sequence ID" value="PJI84662.1"/>
    <property type="molecule type" value="Genomic_DNA"/>
</dbReference>
<evidence type="ECO:0000256" key="1">
    <source>
        <dbReference type="SAM" id="SignalP"/>
    </source>
</evidence>
<organism evidence="2 3">
    <name type="scientific">Yoonia maricola</name>
    <dbReference type="NCBI Taxonomy" id="420999"/>
    <lineage>
        <taxon>Bacteria</taxon>
        <taxon>Pseudomonadati</taxon>
        <taxon>Pseudomonadota</taxon>
        <taxon>Alphaproteobacteria</taxon>
        <taxon>Rhodobacterales</taxon>
        <taxon>Paracoccaceae</taxon>
        <taxon>Yoonia</taxon>
    </lineage>
</organism>
<feature type="signal peptide" evidence="1">
    <location>
        <begin position="1"/>
        <end position="20"/>
    </location>
</feature>
<keyword evidence="3" id="KW-1185">Reference proteome</keyword>
<keyword evidence="1" id="KW-0732">Signal</keyword>
<name>A0A2M8W160_9RHOB</name>
<reference evidence="2 3" key="1">
    <citation type="submission" date="2017-11" db="EMBL/GenBank/DDBJ databases">
        <title>Genomic Encyclopedia of Archaeal and Bacterial Type Strains, Phase II (KMG-II): From Individual Species to Whole Genera.</title>
        <authorList>
            <person name="Goeker M."/>
        </authorList>
    </citation>
    <scope>NUCLEOTIDE SEQUENCE [LARGE SCALE GENOMIC DNA]</scope>
    <source>
        <strain evidence="2 3">DSM 29128</strain>
    </source>
</reference>
<gene>
    <name evidence="2" type="ORF">BC777_3723</name>
</gene>
<dbReference type="OrthoDB" id="7651677at2"/>
<dbReference type="Proteomes" id="UP000228531">
    <property type="component" value="Unassembled WGS sequence"/>
</dbReference>
<dbReference type="RefSeq" id="WP_100369646.1">
    <property type="nucleotide sequence ID" value="NZ_PGTY01000004.1"/>
</dbReference>
<sequence>MIRKIALAGLIAVAPIGASAHQLIVFASVDCEAVTVEAKFSNGNAVQQADVRVLDGQNNVLTTLPINTDGTVTVPLDSVDHSEGLVIEVDTGSHDNYWIVTPDDITRSCQS</sequence>